<dbReference type="GO" id="GO:0031012">
    <property type="term" value="C:extracellular matrix"/>
    <property type="evidence" value="ECO:0007669"/>
    <property type="project" value="TreeGrafter"/>
</dbReference>
<evidence type="ECO:0000313" key="3">
    <source>
        <dbReference type="EMBL" id="CAF0762204.1"/>
    </source>
</evidence>
<gene>
    <name evidence="3" type="ORF">GPM918_LOCUS1451</name>
    <name evidence="4" type="ORF">SRO942_LOCUS1451</name>
</gene>
<evidence type="ECO:0000256" key="1">
    <source>
        <dbReference type="ARBA" id="ARBA00022729"/>
    </source>
</evidence>
<keyword evidence="5" id="KW-1185">Reference proteome</keyword>
<dbReference type="EMBL" id="CAJNOQ010000133">
    <property type="protein sequence ID" value="CAF0762204.1"/>
    <property type="molecule type" value="Genomic_DNA"/>
</dbReference>
<name>A0A813Q5G6_9BILA</name>
<accession>A0A813Q5G6</accession>
<dbReference type="InterPro" id="IPR050328">
    <property type="entry name" value="Dev_Immune_Receptor"/>
</dbReference>
<dbReference type="PANTHER" id="PTHR24373">
    <property type="entry name" value="SLIT RELATED LEUCINE-RICH REPEAT NEURONAL PROTEIN"/>
    <property type="match status" value="1"/>
</dbReference>
<sequence length="600" mass="71660">MHSFILFLFLSYGIQLRSIQCIDDLVYNTTTTIHTKLTYVLATRTPTCAIYIPSECSDIIYCYHRFTCICSIKCTNLNHPQLWPNVLELNLVNIHINLLDDYVLYNLTVVQTLNFKQSYIEVINSKTFLYMPFLKQLSFEKSYICVLQDGAFYNKYLERLDLIQTKINYIADEFLFFSSSLNLYDTSLTTLTIINTNLTKLPSDIKYLKNLIKLTLINNWLTYIDENIIKQLKNLKYLYIDESLLKCQCDLQWLKDLQTNKSIKIINDPICLYNDQTFKLHESLLCTNCCLNKNDCLRGEYCVERNNNCLCISKPNYEYIFYDDYYDRPVCRNRTFTEIYMYPKPKPKLKGILYNNPKRQDLFQRLDDPFSNITINSKLYSSFSNTSCALFNTYSMNNYKYKIACPYSLVHLIGTKYCTWFDNETCNKAPTSSKLFYEIIGDLQQGTCSSTIKRLADMSFSCPVDLYSLTDQDINIEFQRRWRDEFYLPLPLSFTSLYFYNALDYYKNQINRHYIFDLLSENIFRHNRFDCYTYHRCVYDKYNYKLAYSYLLRCIKNNVFNIYYSSCINQTMYYYYQVESTHPTYHIREKCNENLRYSYS</sequence>
<feature type="signal peptide" evidence="2">
    <location>
        <begin position="1"/>
        <end position="16"/>
    </location>
</feature>
<feature type="chain" id="PRO_5036222647" evidence="2">
    <location>
        <begin position="17"/>
        <end position="600"/>
    </location>
</feature>
<comment type="caution">
    <text evidence="3">The sequence shown here is derived from an EMBL/GenBank/DDBJ whole genome shotgun (WGS) entry which is preliminary data.</text>
</comment>
<evidence type="ECO:0000313" key="5">
    <source>
        <dbReference type="Proteomes" id="UP000663829"/>
    </source>
</evidence>
<dbReference type="PANTHER" id="PTHR24373:SF370">
    <property type="entry name" value="FISH-LIPS, ISOFORM E"/>
    <property type="match status" value="1"/>
</dbReference>
<proteinExistence type="predicted"/>
<dbReference type="InterPro" id="IPR032675">
    <property type="entry name" value="LRR_dom_sf"/>
</dbReference>
<dbReference type="EMBL" id="CAJOBC010000133">
    <property type="protein sequence ID" value="CAF3543238.1"/>
    <property type="molecule type" value="Genomic_DNA"/>
</dbReference>
<evidence type="ECO:0000256" key="2">
    <source>
        <dbReference type="SAM" id="SignalP"/>
    </source>
</evidence>
<organism evidence="3 5">
    <name type="scientific">Didymodactylos carnosus</name>
    <dbReference type="NCBI Taxonomy" id="1234261"/>
    <lineage>
        <taxon>Eukaryota</taxon>
        <taxon>Metazoa</taxon>
        <taxon>Spiralia</taxon>
        <taxon>Gnathifera</taxon>
        <taxon>Rotifera</taxon>
        <taxon>Eurotatoria</taxon>
        <taxon>Bdelloidea</taxon>
        <taxon>Philodinida</taxon>
        <taxon>Philodinidae</taxon>
        <taxon>Didymodactylos</taxon>
    </lineage>
</organism>
<dbReference type="Gene3D" id="3.80.10.10">
    <property type="entry name" value="Ribonuclease Inhibitor"/>
    <property type="match status" value="2"/>
</dbReference>
<dbReference type="Proteomes" id="UP000663829">
    <property type="component" value="Unassembled WGS sequence"/>
</dbReference>
<dbReference type="Proteomes" id="UP000681722">
    <property type="component" value="Unassembled WGS sequence"/>
</dbReference>
<keyword evidence="1 2" id="KW-0732">Signal</keyword>
<dbReference type="GO" id="GO:0005615">
    <property type="term" value="C:extracellular space"/>
    <property type="evidence" value="ECO:0007669"/>
    <property type="project" value="TreeGrafter"/>
</dbReference>
<evidence type="ECO:0000313" key="4">
    <source>
        <dbReference type="EMBL" id="CAF3543238.1"/>
    </source>
</evidence>
<dbReference type="AlphaFoldDB" id="A0A813Q5G6"/>
<dbReference type="SUPFAM" id="SSF52058">
    <property type="entry name" value="L domain-like"/>
    <property type="match status" value="1"/>
</dbReference>
<reference evidence="3" key="1">
    <citation type="submission" date="2021-02" db="EMBL/GenBank/DDBJ databases">
        <authorList>
            <person name="Nowell W R."/>
        </authorList>
    </citation>
    <scope>NUCLEOTIDE SEQUENCE</scope>
</reference>
<protein>
    <submittedName>
        <fullName evidence="3">Uncharacterized protein</fullName>
    </submittedName>
</protein>